<dbReference type="EMBL" id="CP036434">
    <property type="protein sequence ID" value="QDV06283.1"/>
    <property type="molecule type" value="Genomic_DNA"/>
</dbReference>
<evidence type="ECO:0008006" key="4">
    <source>
        <dbReference type="Google" id="ProtNLM"/>
    </source>
</evidence>
<dbReference type="InterPro" id="IPR015797">
    <property type="entry name" value="NUDIX_hydrolase-like_dom_sf"/>
</dbReference>
<proteinExistence type="predicted"/>
<name>A0A518EQC2_9BACT</name>
<feature type="compositionally biased region" description="Polar residues" evidence="1">
    <location>
        <begin position="255"/>
        <end position="267"/>
    </location>
</feature>
<dbReference type="Proteomes" id="UP000320390">
    <property type="component" value="Chromosome"/>
</dbReference>
<evidence type="ECO:0000256" key="1">
    <source>
        <dbReference type="SAM" id="MobiDB-lite"/>
    </source>
</evidence>
<gene>
    <name evidence="2" type="ORF">Poly30_17910</name>
</gene>
<dbReference type="OrthoDB" id="6398375at2"/>
<reference evidence="2 3" key="1">
    <citation type="submission" date="2019-02" db="EMBL/GenBank/DDBJ databases">
        <title>Deep-cultivation of Planctomycetes and their phenomic and genomic characterization uncovers novel biology.</title>
        <authorList>
            <person name="Wiegand S."/>
            <person name="Jogler M."/>
            <person name="Boedeker C."/>
            <person name="Pinto D."/>
            <person name="Vollmers J."/>
            <person name="Rivas-Marin E."/>
            <person name="Kohn T."/>
            <person name="Peeters S.H."/>
            <person name="Heuer A."/>
            <person name="Rast P."/>
            <person name="Oberbeckmann S."/>
            <person name="Bunk B."/>
            <person name="Jeske O."/>
            <person name="Meyerdierks A."/>
            <person name="Storesund J.E."/>
            <person name="Kallscheuer N."/>
            <person name="Luecker S."/>
            <person name="Lage O.M."/>
            <person name="Pohl T."/>
            <person name="Merkel B.J."/>
            <person name="Hornburger P."/>
            <person name="Mueller R.-W."/>
            <person name="Bruemmer F."/>
            <person name="Labrenz M."/>
            <person name="Spormann A.M."/>
            <person name="Op den Camp H."/>
            <person name="Overmann J."/>
            <person name="Amann R."/>
            <person name="Jetten M.S.M."/>
            <person name="Mascher T."/>
            <person name="Medema M.H."/>
            <person name="Devos D.P."/>
            <person name="Kaster A.-K."/>
            <person name="Ovreas L."/>
            <person name="Rohde M."/>
            <person name="Galperin M.Y."/>
            <person name="Jogler C."/>
        </authorList>
    </citation>
    <scope>NUCLEOTIDE SEQUENCE [LARGE SCALE GENOMIC DNA]</scope>
    <source>
        <strain evidence="2 3">Poly30</strain>
    </source>
</reference>
<dbReference type="AlphaFoldDB" id="A0A518EQC2"/>
<organism evidence="2 3">
    <name type="scientific">Saltatorellus ferox</name>
    <dbReference type="NCBI Taxonomy" id="2528018"/>
    <lineage>
        <taxon>Bacteria</taxon>
        <taxon>Pseudomonadati</taxon>
        <taxon>Planctomycetota</taxon>
        <taxon>Planctomycetia</taxon>
        <taxon>Planctomycetia incertae sedis</taxon>
        <taxon>Saltatorellus</taxon>
    </lineage>
</organism>
<sequence>MEFVFVVPRTALFPEHAPHGLCLFGSGTGGWTGPLWSREQFDSCVREEGFFVERPYAERTPSLKQVIPYTVVVRGEEVLLLQRTKGGGDARLHDKLTLGVGGHVNPIDAVPAVVPAVVPAGVPAGASAGPRAERVLDPLPAATRREVMEEELIVTGETRLVPVGLINDDTNPVGAVHVGFVQVLHLLGGDARIREVEQLQGEFVPFAELQSRLEGGANFETWSSLLVPHLDQILALSSNGASSEGSTAHEDGGPTHSTTSEKATATV</sequence>
<dbReference type="RefSeq" id="WP_145196329.1">
    <property type="nucleotide sequence ID" value="NZ_CP036434.1"/>
</dbReference>
<dbReference type="Gene3D" id="3.90.79.10">
    <property type="entry name" value="Nucleoside Triphosphate Pyrophosphohydrolase"/>
    <property type="match status" value="1"/>
</dbReference>
<evidence type="ECO:0000313" key="2">
    <source>
        <dbReference type="EMBL" id="QDV06283.1"/>
    </source>
</evidence>
<dbReference type="SUPFAM" id="SSF55811">
    <property type="entry name" value="Nudix"/>
    <property type="match status" value="1"/>
</dbReference>
<protein>
    <recommendedName>
        <fullName evidence="4">Nudix hydrolase domain-containing protein</fullName>
    </recommendedName>
</protein>
<evidence type="ECO:0000313" key="3">
    <source>
        <dbReference type="Proteomes" id="UP000320390"/>
    </source>
</evidence>
<feature type="region of interest" description="Disordered" evidence="1">
    <location>
        <begin position="238"/>
        <end position="267"/>
    </location>
</feature>
<keyword evidence="3" id="KW-1185">Reference proteome</keyword>
<accession>A0A518EQC2</accession>